<dbReference type="Proteomes" id="UP000321523">
    <property type="component" value="Unassembled WGS sequence"/>
</dbReference>
<organism evidence="1 2">
    <name type="scientific">Skermanella aerolata</name>
    <dbReference type="NCBI Taxonomy" id="393310"/>
    <lineage>
        <taxon>Bacteria</taxon>
        <taxon>Pseudomonadati</taxon>
        <taxon>Pseudomonadota</taxon>
        <taxon>Alphaproteobacteria</taxon>
        <taxon>Rhodospirillales</taxon>
        <taxon>Azospirillaceae</taxon>
        <taxon>Skermanella</taxon>
    </lineage>
</organism>
<proteinExistence type="predicted"/>
<dbReference type="EMBL" id="BJYZ01000002">
    <property type="protein sequence ID" value="GEO36202.1"/>
    <property type="molecule type" value="Genomic_DNA"/>
</dbReference>
<protein>
    <submittedName>
        <fullName evidence="1">Uncharacterized protein</fullName>
    </submittedName>
</protein>
<evidence type="ECO:0000313" key="1">
    <source>
        <dbReference type="EMBL" id="GEO36202.1"/>
    </source>
</evidence>
<keyword evidence="2" id="KW-1185">Reference proteome</keyword>
<accession>A0A512DIB6</accession>
<dbReference type="AlphaFoldDB" id="A0A512DIB6"/>
<sequence>MAYGFPYGGEPVELLESQAVRVFLQIDPSIPDKLEGAEDLNIVVDTQICNVVWIHGCQLSCKLRHRMDPARV</sequence>
<gene>
    <name evidence="1" type="ORF">SAE02_03500</name>
</gene>
<name>A0A512DIB6_9PROT</name>
<reference evidence="1 2" key="1">
    <citation type="submission" date="2019-07" db="EMBL/GenBank/DDBJ databases">
        <title>Whole genome shotgun sequence of Skermanella aerolata NBRC 106429.</title>
        <authorList>
            <person name="Hosoyama A."/>
            <person name="Uohara A."/>
            <person name="Ohji S."/>
            <person name="Ichikawa N."/>
        </authorList>
    </citation>
    <scope>NUCLEOTIDE SEQUENCE [LARGE SCALE GENOMIC DNA]</scope>
    <source>
        <strain evidence="1 2">NBRC 106429</strain>
    </source>
</reference>
<comment type="caution">
    <text evidence="1">The sequence shown here is derived from an EMBL/GenBank/DDBJ whole genome shotgun (WGS) entry which is preliminary data.</text>
</comment>
<evidence type="ECO:0000313" key="2">
    <source>
        <dbReference type="Proteomes" id="UP000321523"/>
    </source>
</evidence>